<dbReference type="STRING" id="90262.A0A1X2IBS6"/>
<protein>
    <submittedName>
        <fullName evidence="2">Uncharacterized protein</fullName>
    </submittedName>
</protein>
<evidence type="ECO:0000313" key="3">
    <source>
        <dbReference type="Proteomes" id="UP000193560"/>
    </source>
</evidence>
<organism evidence="2 3">
    <name type="scientific">Absidia repens</name>
    <dbReference type="NCBI Taxonomy" id="90262"/>
    <lineage>
        <taxon>Eukaryota</taxon>
        <taxon>Fungi</taxon>
        <taxon>Fungi incertae sedis</taxon>
        <taxon>Mucoromycota</taxon>
        <taxon>Mucoromycotina</taxon>
        <taxon>Mucoromycetes</taxon>
        <taxon>Mucorales</taxon>
        <taxon>Cunninghamellaceae</taxon>
        <taxon>Absidia</taxon>
    </lineage>
</organism>
<evidence type="ECO:0000256" key="1">
    <source>
        <dbReference type="SAM" id="MobiDB-lite"/>
    </source>
</evidence>
<reference evidence="2 3" key="1">
    <citation type="submission" date="2016-07" db="EMBL/GenBank/DDBJ databases">
        <title>Pervasive Adenine N6-methylation of Active Genes in Fungi.</title>
        <authorList>
            <consortium name="DOE Joint Genome Institute"/>
            <person name="Mondo S.J."/>
            <person name="Dannebaum R.O."/>
            <person name="Kuo R.C."/>
            <person name="Labutti K."/>
            <person name="Haridas S."/>
            <person name="Kuo A."/>
            <person name="Salamov A."/>
            <person name="Ahrendt S.R."/>
            <person name="Lipzen A."/>
            <person name="Sullivan W."/>
            <person name="Andreopoulos W.B."/>
            <person name="Clum A."/>
            <person name="Lindquist E."/>
            <person name="Daum C."/>
            <person name="Ramamoorthy G.K."/>
            <person name="Gryganskyi A."/>
            <person name="Culley D."/>
            <person name="Magnuson J.K."/>
            <person name="James T.Y."/>
            <person name="O'Malley M.A."/>
            <person name="Stajich J.E."/>
            <person name="Spatafora J.W."/>
            <person name="Visel A."/>
            <person name="Grigoriev I.V."/>
        </authorList>
    </citation>
    <scope>NUCLEOTIDE SEQUENCE [LARGE SCALE GENOMIC DNA]</scope>
    <source>
        <strain evidence="2 3">NRRL 1336</strain>
    </source>
</reference>
<accession>A0A1X2IBS6</accession>
<keyword evidence="3" id="KW-1185">Reference proteome</keyword>
<dbReference type="OrthoDB" id="413653at2759"/>
<dbReference type="Proteomes" id="UP000193560">
    <property type="component" value="Unassembled WGS sequence"/>
</dbReference>
<name>A0A1X2IBS6_9FUNG</name>
<feature type="non-terminal residue" evidence="2">
    <location>
        <position position="300"/>
    </location>
</feature>
<sequence length="300" mass="35113">MSPTPLPVETPPKSLTIEPYWKQNGQWSSSGPEILAQYDDDTIVVYVETSKVVAAHAMETQHGFRSGFEPLRVYTSFIRSQAHFEWNSKFDSPEKLKHQQKTLRIRQRLASEPIYPFRKMKKKKRYEGDDNNEIEPDPVNTNFERPQQRHTLAVRIRRSTFDQWVREATLADSEEDFGDGDDFDGTEDFNGHKYGQLYWRSWPWTHYDGVVYRWVNDIYPMLPLNGAASHQRLARKTLELFLYNDAAKMFTSPKTVLSIEDITPFVNEIRARLTNHKQGNVKDIWSPSERPYIPSADRIL</sequence>
<gene>
    <name evidence="2" type="ORF">BCR42DRAFT_418470</name>
</gene>
<dbReference type="AlphaFoldDB" id="A0A1X2IBS6"/>
<comment type="caution">
    <text evidence="2">The sequence shown here is derived from an EMBL/GenBank/DDBJ whole genome shotgun (WGS) entry which is preliminary data.</text>
</comment>
<proteinExistence type="predicted"/>
<feature type="region of interest" description="Disordered" evidence="1">
    <location>
        <begin position="122"/>
        <end position="143"/>
    </location>
</feature>
<evidence type="ECO:0000313" key="2">
    <source>
        <dbReference type="EMBL" id="ORZ13515.1"/>
    </source>
</evidence>
<dbReference type="EMBL" id="MCGE01000016">
    <property type="protein sequence ID" value="ORZ13515.1"/>
    <property type="molecule type" value="Genomic_DNA"/>
</dbReference>